<feature type="region of interest" description="Disordered" evidence="1">
    <location>
        <begin position="138"/>
        <end position="171"/>
    </location>
</feature>
<dbReference type="EMBL" id="BAAAGU010000032">
    <property type="protein sequence ID" value="GAA0651972.1"/>
    <property type="molecule type" value="Genomic_DNA"/>
</dbReference>
<protein>
    <recommendedName>
        <fullName evidence="2">Tox-REase-2 domain-containing protein</fullName>
    </recommendedName>
</protein>
<dbReference type="Proteomes" id="UP001500724">
    <property type="component" value="Unassembled WGS sequence"/>
</dbReference>
<evidence type="ECO:0000256" key="1">
    <source>
        <dbReference type="SAM" id="MobiDB-lite"/>
    </source>
</evidence>
<comment type="caution">
    <text evidence="3">The sequence shown here is derived from an EMBL/GenBank/DDBJ whole genome shotgun (WGS) entry which is preliminary data.</text>
</comment>
<evidence type="ECO:0000259" key="2">
    <source>
        <dbReference type="Pfam" id="PF15646"/>
    </source>
</evidence>
<proteinExistence type="predicted"/>
<accession>A0ABN1HIC9</accession>
<feature type="domain" description="Tox-REase-2" evidence="2">
    <location>
        <begin position="169"/>
        <end position="240"/>
    </location>
</feature>
<evidence type="ECO:0000313" key="4">
    <source>
        <dbReference type="Proteomes" id="UP001500724"/>
    </source>
</evidence>
<keyword evidence="4" id="KW-1185">Reference proteome</keyword>
<gene>
    <name evidence="3" type="ORF">GCM10009535_32820</name>
</gene>
<evidence type="ECO:0000313" key="3">
    <source>
        <dbReference type="EMBL" id="GAA0651972.1"/>
    </source>
</evidence>
<reference evidence="3 4" key="1">
    <citation type="journal article" date="2019" name="Int. J. Syst. Evol. Microbiol.">
        <title>The Global Catalogue of Microorganisms (GCM) 10K type strain sequencing project: providing services to taxonomists for standard genome sequencing and annotation.</title>
        <authorList>
            <consortium name="The Broad Institute Genomics Platform"/>
            <consortium name="The Broad Institute Genome Sequencing Center for Infectious Disease"/>
            <person name="Wu L."/>
            <person name="Ma J."/>
        </authorList>
    </citation>
    <scope>NUCLEOTIDE SEQUENCE [LARGE SCALE GENOMIC DNA]</scope>
    <source>
        <strain evidence="3 4">JCM 10367</strain>
    </source>
</reference>
<sequence>MIKASVAMVSTVMAGTRDTTIALSHELGRQQGMAGDDDAARAFAKVNTSAASTTLDKTGFSAYVMGGTGTGLMRNAREFTARESQVVPAVLERQADLTAGMGDPGADRSERFPGLGQELPEVVGDTAWYDQYAPGGMSDRFRGSPEKSRDVAGSWRAGGLAGGGGPADPDNACPSRVAGYPEREVPPASRRHALMVDGIRPAHGYLAEAKHVRDPDCATRSFRSIERLDETLAKPVKTDARGNPK</sequence>
<feature type="compositionally biased region" description="Basic and acidic residues" evidence="1">
    <location>
        <begin position="139"/>
        <end position="150"/>
    </location>
</feature>
<name>A0ABN1HIC9_9ACTN</name>
<dbReference type="InterPro" id="IPR028906">
    <property type="entry name" value="Tox-REase-2_dom"/>
</dbReference>
<organism evidence="3 4">
    <name type="scientific">Streptomyces thermocarboxydovorans</name>
    <dbReference type="NCBI Taxonomy" id="59298"/>
    <lineage>
        <taxon>Bacteria</taxon>
        <taxon>Bacillati</taxon>
        <taxon>Actinomycetota</taxon>
        <taxon>Actinomycetes</taxon>
        <taxon>Kitasatosporales</taxon>
        <taxon>Streptomycetaceae</taxon>
        <taxon>Streptomyces</taxon>
    </lineage>
</organism>
<dbReference type="Pfam" id="PF15646">
    <property type="entry name" value="Tox-REase-2"/>
    <property type="match status" value="1"/>
</dbReference>